<dbReference type="Pfam" id="PF23493">
    <property type="entry name" value="CysS_C"/>
    <property type="match status" value="1"/>
</dbReference>
<evidence type="ECO:0000256" key="5">
    <source>
        <dbReference type="ARBA" id="ARBA00022598"/>
    </source>
</evidence>
<dbReference type="EC" id="6.1.1.16" evidence="13"/>
<dbReference type="Gene3D" id="1.20.120.1910">
    <property type="entry name" value="Cysteine-tRNA ligase, C-terminal anti-codon recognition domain"/>
    <property type="match status" value="1"/>
</dbReference>
<dbReference type="InterPro" id="IPR009080">
    <property type="entry name" value="tRNAsynth_Ia_anticodon-bd"/>
</dbReference>
<evidence type="ECO:0000256" key="13">
    <source>
        <dbReference type="HAMAP-Rule" id="MF_00041"/>
    </source>
</evidence>
<dbReference type="SUPFAM" id="SSF52374">
    <property type="entry name" value="Nucleotidylyl transferase"/>
    <property type="match status" value="1"/>
</dbReference>
<dbReference type="GO" id="GO:0004817">
    <property type="term" value="F:cysteine-tRNA ligase activity"/>
    <property type="evidence" value="ECO:0007669"/>
    <property type="project" value="UniProtKB-UniRule"/>
</dbReference>
<feature type="short sequence motif" description="'KMSKS' region" evidence="13">
    <location>
        <begin position="267"/>
        <end position="271"/>
    </location>
</feature>
<evidence type="ECO:0000259" key="14">
    <source>
        <dbReference type="SMART" id="SM00840"/>
    </source>
</evidence>
<keyword evidence="6 13" id="KW-0479">Metal-binding</keyword>
<dbReference type="RefSeq" id="WP_180676946.1">
    <property type="nucleotide sequence ID" value="NZ_JACCKA010000016.1"/>
</dbReference>
<dbReference type="GO" id="GO:0006423">
    <property type="term" value="P:cysteinyl-tRNA aminoacylation"/>
    <property type="evidence" value="ECO:0007669"/>
    <property type="project" value="UniProtKB-UniRule"/>
</dbReference>
<evidence type="ECO:0000256" key="8">
    <source>
        <dbReference type="ARBA" id="ARBA00022833"/>
    </source>
</evidence>
<dbReference type="SMART" id="SM00840">
    <property type="entry name" value="DALR_2"/>
    <property type="match status" value="1"/>
</dbReference>
<evidence type="ECO:0000256" key="11">
    <source>
        <dbReference type="ARBA" id="ARBA00023146"/>
    </source>
</evidence>
<dbReference type="FunFam" id="3.40.50.620:FF:000068">
    <property type="entry name" value="Cysteine--tRNA ligase"/>
    <property type="match status" value="1"/>
</dbReference>
<comment type="catalytic activity">
    <reaction evidence="12 13">
        <text>tRNA(Cys) + L-cysteine + ATP = L-cysteinyl-tRNA(Cys) + AMP + diphosphate</text>
        <dbReference type="Rhea" id="RHEA:17773"/>
        <dbReference type="Rhea" id="RHEA-COMP:9661"/>
        <dbReference type="Rhea" id="RHEA-COMP:9679"/>
        <dbReference type="ChEBI" id="CHEBI:30616"/>
        <dbReference type="ChEBI" id="CHEBI:33019"/>
        <dbReference type="ChEBI" id="CHEBI:35235"/>
        <dbReference type="ChEBI" id="CHEBI:78442"/>
        <dbReference type="ChEBI" id="CHEBI:78517"/>
        <dbReference type="ChEBI" id="CHEBI:456215"/>
        <dbReference type="EC" id="6.1.1.16"/>
    </reaction>
</comment>
<evidence type="ECO:0000256" key="4">
    <source>
        <dbReference type="ARBA" id="ARBA00022490"/>
    </source>
</evidence>
<dbReference type="AlphaFoldDB" id="A0A853J8W5"/>
<feature type="short sequence motif" description="'HIGH' region" evidence="13">
    <location>
        <begin position="31"/>
        <end position="41"/>
    </location>
</feature>
<feature type="binding site" evidence="13">
    <location>
        <position position="209"/>
    </location>
    <ligand>
        <name>Zn(2+)</name>
        <dbReference type="ChEBI" id="CHEBI:29105"/>
    </ligand>
</feature>
<evidence type="ECO:0000256" key="9">
    <source>
        <dbReference type="ARBA" id="ARBA00022840"/>
    </source>
</evidence>
<comment type="subunit">
    <text evidence="3 13">Monomer.</text>
</comment>
<gene>
    <name evidence="13" type="primary">cysS</name>
    <name evidence="15" type="ORF">H0E84_01960</name>
</gene>
<dbReference type="Pfam" id="PF09190">
    <property type="entry name" value="DALR_2"/>
    <property type="match status" value="1"/>
</dbReference>
<dbReference type="InterPro" id="IPR015273">
    <property type="entry name" value="Cys-tRNA-synt_Ia_DALR"/>
</dbReference>
<comment type="subcellular location">
    <subcellularLocation>
        <location evidence="1 13">Cytoplasm</location>
    </subcellularLocation>
</comment>
<feature type="binding site" evidence="13">
    <location>
        <position position="234"/>
    </location>
    <ligand>
        <name>Zn(2+)</name>
        <dbReference type="ChEBI" id="CHEBI:29105"/>
    </ligand>
</feature>
<feature type="binding site" evidence="13">
    <location>
        <position position="270"/>
    </location>
    <ligand>
        <name>ATP</name>
        <dbReference type="ChEBI" id="CHEBI:30616"/>
    </ligand>
</feature>
<dbReference type="InterPro" id="IPR056411">
    <property type="entry name" value="CysS_C"/>
</dbReference>
<dbReference type="InterPro" id="IPR014729">
    <property type="entry name" value="Rossmann-like_a/b/a_fold"/>
</dbReference>
<evidence type="ECO:0000256" key="2">
    <source>
        <dbReference type="ARBA" id="ARBA00005594"/>
    </source>
</evidence>
<feature type="binding site" evidence="13">
    <location>
        <position position="29"/>
    </location>
    <ligand>
        <name>Zn(2+)</name>
        <dbReference type="ChEBI" id="CHEBI:29105"/>
    </ligand>
</feature>
<dbReference type="InterPro" id="IPR015803">
    <property type="entry name" value="Cys-tRNA-ligase"/>
</dbReference>
<keyword evidence="16" id="KW-1185">Reference proteome</keyword>
<dbReference type="NCBIfam" id="TIGR00435">
    <property type="entry name" value="cysS"/>
    <property type="match status" value="1"/>
</dbReference>
<organism evidence="15 16">
    <name type="scientific">Luteimonas salinisoli</name>
    <dbReference type="NCBI Taxonomy" id="2752307"/>
    <lineage>
        <taxon>Bacteria</taxon>
        <taxon>Pseudomonadati</taxon>
        <taxon>Pseudomonadota</taxon>
        <taxon>Gammaproteobacteria</taxon>
        <taxon>Lysobacterales</taxon>
        <taxon>Lysobacteraceae</taxon>
        <taxon>Luteimonas</taxon>
    </lineage>
</organism>
<sequence length="518" mass="56351">MSLRLFNSLTRRAEPFAPLDPACPTMYLCGPTVYNYVHIGNARGPVVFGVLAALLRRRFGGLRYARNVTDVDDKINAAAKELGVPISAITARYATAYREDMAALGVEPPDLEPEATAHIAEIVAMIERLVEGGHAYAADGHVLFAVAGFEDYGKLSRRDPEEMLAGARVEIAPYKRDPGDFVLWKPSGDDLPGWDSPWGRGRPGWHIECSAMAAAHLGETIDIHAGGVDLQFPHHENEIAQSECAHGGRAFARFWLHNGMLTLSGAKMSKSVGNIEKVRDLLRKHPPEALRYALLSAHYRQPLDWSDGLIEQSVRTLDRLYGTLRDLGDTDVAARIPEPVEAALDDDLNTPQALAELASIARLARARLEAASAALASASAERDRAGRLVRTHAEAHYADCFPELENPFSLQAWVDRGFEPEEDSASRLADEIGAALSGLKARLLGAGLALGLLQQDPGAWFARGASGDDDARIQSLIDERAAAKKRRDFARADAIRGQLAAEGVLLEDTPDGVRWKRA</sequence>
<keyword evidence="8 13" id="KW-0862">Zinc</keyword>
<dbReference type="PRINTS" id="PR00983">
    <property type="entry name" value="TRNASYNTHCYS"/>
</dbReference>
<feature type="domain" description="Cysteinyl-tRNA synthetase class Ia DALR" evidence="14">
    <location>
        <begin position="339"/>
        <end position="461"/>
    </location>
</feature>
<accession>A0A853J8W5</accession>
<keyword evidence="9 13" id="KW-0067">ATP-binding</keyword>
<dbReference type="InterPro" id="IPR032678">
    <property type="entry name" value="tRNA-synt_1_cat_dom"/>
</dbReference>
<proteinExistence type="inferred from homology"/>
<dbReference type="EMBL" id="JACCKA010000016">
    <property type="protein sequence ID" value="NZA25138.1"/>
    <property type="molecule type" value="Genomic_DNA"/>
</dbReference>
<dbReference type="GO" id="GO:0005524">
    <property type="term" value="F:ATP binding"/>
    <property type="evidence" value="ECO:0007669"/>
    <property type="project" value="UniProtKB-UniRule"/>
</dbReference>
<dbReference type="PANTHER" id="PTHR10890:SF3">
    <property type="entry name" value="CYSTEINE--TRNA LIGASE, CYTOPLASMIC"/>
    <property type="match status" value="1"/>
</dbReference>
<evidence type="ECO:0000256" key="1">
    <source>
        <dbReference type="ARBA" id="ARBA00004496"/>
    </source>
</evidence>
<dbReference type="SUPFAM" id="SSF47323">
    <property type="entry name" value="Anticodon-binding domain of a subclass of class I aminoacyl-tRNA synthetases"/>
    <property type="match status" value="2"/>
</dbReference>
<name>A0A853J8W5_9GAMM</name>
<dbReference type="GO" id="GO:0008270">
    <property type="term" value="F:zinc ion binding"/>
    <property type="evidence" value="ECO:0007669"/>
    <property type="project" value="UniProtKB-UniRule"/>
</dbReference>
<reference evidence="15 16" key="1">
    <citation type="submission" date="2020-07" db="EMBL/GenBank/DDBJ databases">
        <title>Luteimonas sp. SJ-92.</title>
        <authorList>
            <person name="Huang X.-X."/>
            <person name="Xu L."/>
            <person name="Sun J.-Q."/>
        </authorList>
    </citation>
    <scope>NUCLEOTIDE SEQUENCE [LARGE SCALE GENOMIC DNA]</scope>
    <source>
        <strain evidence="15 16">SJ-92</strain>
    </source>
</reference>
<keyword evidence="10 13" id="KW-0648">Protein biosynthesis</keyword>
<dbReference type="Pfam" id="PF01406">
    <property type="entry name" value="tRNA-synt_1e"/>
    <property type="match status" value="1"/>
</dbReference>
<evidence type="ECO:0000256" key="10">
    <source>
        <dbReference type="ARBA" id="ARBA00022917"/>
    </source>
</evidence>
<evidence type="ECO:0000313" key="16">
    <source>
        <dbReference type="Proteomes" id="UP000578091"/>
    </source>
</evidence>
<protein>
    <recommendedName>
        <fullName evidence="13">Cysteine--tRNA ligase</fullName>
        <ecNumber evidence="13">6.1.1.16</ecNumber>
    </recommendedName>
    <alternativeName>
        <fullName evidence="13">Cysteinyl-tRNA synthetase</fullName>
        <shortName evidence="13">CysRS</shortName>
    </alternativeName>
</protein>
<comment type="caution">
    <text evidence="15">The sequence shown here is derived from an EMBL/GenBank/DDBJ whole genome shotgun (WGS) entry which is preliminary data.</text>
</comment>
<keyword evidence="11 13" id="KW-0030">Aminoacyl-tRNA synthetase</keyword>
<dbReference type="GO" id="GO:0005829">
    <property type="term" value="C:cytosol"/>
    <property type="evidence" value="ECO:0007669"/>
    <property type="project" value="TreeGrafter"/>
</dbReference>
<dbReference type="CDD" id="cd00672">
    <property type="entry name" value="CysRS_core"/>
    <property type="match status" value="1"/>
</dbReference>
<dbReference type="HAMAP" id="MF_00041">
    <property type="entry name" value="Cys_tRNA_synth"/>
    <property type="match status" value="1"/>
</dbReference>
<evidence type="ECO:0000256" key="3">
    <source>
        <dbReference type="ARBA" id="ARBA00011245"/>
    </source>
</evidence>
<evidence type="ECO:0000256" key="12">
    <source>
        <dbReference type="ARBA" id="ARBA00047398"/>
    </source>
</evidence>
<keyword evidence="7 13" id="KW-0547">Nucleotide-binding</keyword>
<feature type="binding site" evidence="13">
    <location>
        <position position="238"/>
    </location>
    <ligand>
        <name>Zn(2+)</name>
        <dbReference type="ChEBI" id="CHEBI:29105"/>
    </ligand>
</feature>
<keyword evidence="5 13" id="KW-0436">Ligase</keyword>
<comment type="cofactor">
    <cofactor evidence="13">
        <name>Zn(2+)</name>
        <dbReference type="ChEBI" id="CHEBI:29105"/>
    </cofactor>
    <text evidence="13">Binds 1 zinc ion per subunit.</text>
</comment>
<dbReference type="Gene3D" id="3.40.50.620">
    <property type="entry name" value="HUPs"/>
    <property type="match status" value="1"/>
</dbReference>
<comment type="similarity">
    <text evidence="2 13">Belongs to the class-I aminoacyl-tRNA synthetase family.</text>
</comment>
<dbReference type="InterPro" id="IPR024909">
    <property type="entry name" value="Cys-tRNA/MSH_ligase"/>
</dbReference>
<evidence type="ECO:0000256" key="7">
    <source>
        <dbReference type="ARBA" id="ARBA00022741"/>
    </source>
</evidence>
<evidence type="ECO:0000256" key="6">
    <source>
        <dbReference type="ARBA" id="ARBA00022723"/>
    </source>
</evidence>
<dbReference type="PANTHER" id="PTHR10890">
    <property type="entry name" value="CYSTEINYL-TRNA SYNTHETASE"/>
    <property type="match status" value="1"/>
</dbReference>
<evidence type="ECO:0000313" key="15">
    <source>
        <dbReference type="EMBL" id="NZA25138.1"/>
    </source>
</evidence>
<dbReference type="Proteomes" id="UP000578091">
    <property type="component" value="Unassembled WGS sequence"/>
</dbReference>
<keyword evidence="4 13" id="KW-0963">Cytoplasm</keyword>